<dbReference type="Gene3D" id="2.70.170.10">
    <property type="entry name" value="Neurotransmitter-gated ion-channel ligand-binding domain"/>
    <property type="match status" value="1"/>
</dbReference>
<comment type="subcellular location">
    <subcellularLocation>
        <location evidence="1">Membrane</location>
        <topology evidence="1">Multi-pass membrane protein</topology>
    </subcellularLocation>
</comment>
<dbReference type="InterPro" id="IPR036719">
    <property type="entry name" value="Neuro-gated_channel_TM_sf"/>
</dbReference>
<evidence type="ECO:0000256" key="5">
    <source>
        <dbReference type="SAM" id="Phobius"/>
    </source>
</evidence>
<reference evidence="10" key="2">
    <citation type="journal article" date="2014" name="Nat. Commun.">
        <title>The cavefish genome reveals candidate genes for eye loss.</title>
        <authorList>
            <person name="McGaugh S.E."/>
            <person name="Gross J.B."/>
            <person name="Aken B."/>
            <person name="Blin M."/>
            <person name="Borowsky R."/>
            <person name="Chalopin D."/>
            <person name="Hinaux H."/>
            <person name="Jeffery W.R."/>
            <person name="Keene A."/>
            <person name="Ma L."/>
            <person name="Minx P."/>
            <person name="Murphy D."/>
            <person name="O'Quin K.E."/>
            <person name="Retaux S."/>
            <person name="Rohner N."/>
            <person name="Searle S.M."/>
            <person name="Stahl B.A."/>
            <person name="Tabin C."/>
            <person name="Volff J.N."/>
            <person name="Yoshizawa M."/>
            <person name="Warren W.C."/>
        </authorList>
    </citation>
    <scope>NUCLEOTIDE SEQUENCE [LARGE SCALE GENOMIC DNA]</scope>
    <source>
        <strain evidence="10">female</strain>
    </source>
</reference>
<feature type="signal peptide" evidence="6">
    <location>
        <begin position="1"/>
        <end position="23"/>
    </location>
</feature>
<keyword evidence="2 5" id="KW-0812">Transmembrane</keyword>
<dbReference type="InterPro" id="IPR006202">
    <property type="entry name" value="Neur_chan_lig-bd"/>
</dbReference>
<evidence type="ECO:0000313" key="9">
    <source>
        <dbReference type="Ensembl" id="ENSAMXP00000027306.1"/>
    </source>
</evidence>
<reference evidence="10" key="1">
    <citation type="submission" date="2013-03" db="EMBL/GenBank/DDBJ databases">
        <authorList>
            <person name="Jeffery W."/>
            <person name="Warren W."/>
            <person name="Wilson R.K."/>
        </authorList>
    </citation>
    <scope>NUCLEOTIDE SEQUENCE</scope>
    <source>
        <strain evidence="10">female</strain>
    </source>
</reference>
<feature type="transmembrane region" description="Helical" evidence="5">
    <location>
        <begin position="222"/>
        <end position="245"/>
    </location>
</feature>
<feature type="transmembrane region" description="Helical" evidence="5">
    <location>
        <begin position="395"/>
        <end position="417"/>
    </location>
</feature>
<accession>A0A3B1ICE0</accession>
<dbReference type="Ensembl" id="ENSAMXT00000042918.1">
    <property type="protein sequence ID" value="ENSAMXP00000027306.1"/>
    <property type="gene ID" value="ENSAMXG00000043430.1"/>
</dbReference>
<dbReference type="GeneTree" id="ENSGT00920000149199"/>
<organism evidence="9 10">
    <name type="scientific">Astyanax mexicanus</name>
    <name type="common">Blind cave fish</name>
    <name type="synonym">Astyanax fasciatus mexicanus</name>
    <dbReference type="NCBI Taxonomy" id="7994"/>
    <lineage>
        <taxon>Eukaryota</taxon>
        <taxon>Metazoa</taxon>
        <taxon>Chordata</taxon>
        <taxon>Craniata</taxon>
        <taxon>Vertebrata</taxon>
        <taxon>Euteleostomi</taxon>
        <taxon>Actinopterygii</taxon>
        <taxon>Neopterygii</taxon>
        <taxon>Teleostei</taxon>
        <taxon>Ostariophysi</taxon>
        <taxon>Characiformes</taxon>
        <taxon>Characoidei</taxon>
        <taxon>Acestrorhamphidae</taxon>
        <taxon>Acestrorhamphinae</taxon>
        <taxon>Astyanax</taxon>
    </lineage>
</organism>
<evidence type="ECO:0000259" key="7">
    <source>
        <dbReference type="Pfam" id="PF02931"/>
    </source>
</evidence>
<keyword evidence="3 5" id="KW-1133">Transmembrane helix</keyword>
<feature type="domain" description="Neurotransmitter-gated ion-channel transmembrane" evidence="8">
    <location>
        <begin position="226"/>
        <end position="308"/>
    </location>
</feature>
<dbReference type="InParanoid" id="A0A3B1ICE0"/>
<dbReference type="SUPFAM" id="SSF90112">
    <property type="entry name" value="Neurotransmitter-gated ion-channel transmembrane pore"/>
    <property type="match status" value="1"/>
</dbReference>
<feature type="domain" description="Neurotransmitter-gated ion-channel ligand-binding" evidence="7">
    <location>
        <begin position="47"/>
        <end position="176"/>
    </location>
</feature>
<protein>
    <submittedName>
        <fullName evidence="9">5-hydroxytryptamine receptor 3A-like</fullName>
    </submittedName>
</protein>
<dbReference type="Bgee" id="ENSAMXG00000043430">
    <property type="expression patterns" value="Expressed in pharyngeal gill"/>
</dbReference>
<dbReference type="PANTHER" id="PTHR18945">
    <property type="entry name" value="NEUROTRANSMITTER GATED ION CHANNEL"/>
    <property type="match status" value="1"/>
</dbReference>
<feature type="transmembrane region" description="Helical" evidence="5">
    <location>
        <begin position="282"/>
        <end position="303"/>
    </location>
</feature>
<keyword evidence="6" id="KW-0732">Signal</keyword>
<dbReference type="GO" id="GO:0016020">
    <property type="term" value="C:membrane"/>
    <property type="evidence" value="ECO:0007669"/>
    <property type="project" value="UniProtKB-SubCell"/>
</dbReference>
<dbReference type="InterPro" id="IPR038050">
    <property type="entry name" value="Neuro_actylchol_rec"/>
</dbReference>
<dbReference type="InterPro" id="IPR006201">
    <property type="entry name" value="Neur_channel"/>
</dbReference>
<dbReference type="AlphaFoldDB" id="A0A3B1ICE0"/>
<reference evidence="9" key="4">
    <citation type="submission" date="2025-09" db="UniProtKB">
        <authorList>
            <consortium name="Ensembl"/>
        </authorList>
    </citation>
    <scope>IDENTIFICATION</scope>
</reference>
<dbReference type="GO" id="GO:0005230">
    <property type="term" value="F:extracellular ligand-gated monoatomic ion channel activity"/>
    <property type="evidence" value="ECO:0007669"/>
    <property type="project" value="InterPro"/>
</dbReference>
<evidence type="ECO:0000256" key="1">
    <source>
        <dbReference type="ARBA" id="ARBA00004141"/>
    </source>
</evidence>
<evidence type="ECO:0000256" key="6">
    <source>
        <dbReference type="SAM" id="SignalP"/>
    </source>
</evidence>
<evidence type="ECO:0000259" key="8">
    <source>
        <dbReference type="Pfam" id="PF02932"/>
    </source>
</evidence>
<dbReference type="InterPro" id="IPR036734">
    <property type="entry name" value="Neur_chan_lig-bd_sf"/>
</dbReference>
<evidence type="ECO:0000256" key="2">
    <source>
        <dbReference type="ARBA" id="ARBA00022692"/>
    </source>
</evidence>
<dbReference type="GO" id="GO:0004888">
    <property type="term" value="F:transmembrane signaling receptor activity"/>
    <property type="evidence" value="ECO:0007669"/>
    <property type="project" value="InterPro"/>
</dbReference>
<keyword evidence="4 5" id="KW-0472">Membrane</keyword>
<dbReference type="Pfam" id="PF02931">
    <property type="entry name" value="Neur_chan_LBD"/>
    <property type="match status" value="1"/>
</dbReference>
<dbReference type="InterPro" id="IPR006029">
    <property type="entry name" value="Neurotrans-gated_channel_TM"/>
</dbReference>
<evidence type="ECO:0000256" key="4">
    <source>
        <dbReference type="ARBA" id="ARBA00023136"/>
    </source>
</evidence>
<evidence type="ECO:0000256" key="3">
    <source>
        <dbReference type="ARBA" id="ARBA00022989"/>
    </source>
</evidence>
<keyword evidence="10" id="KW-1185">Reference proteome</keyword>
<dbReference type="Gene3D" id="1.20.58.390">
    <property type="entry name" value="Neurotransmitter-gated ion-channel transmembrane domain"/>
    <property type="match status" value="1"/>
</dbReference>
<dbReference type="Pfam" id="PF02932">
    <property type="entry name" value="Neur_chan_memb"/>
    <property type="match status" value="1"/>
</dbReference>
<feature type="transmembrane region" description="Helical" evidence="5">
    <location>
        <begin position="257"/>
        <end position="276"/>
    </location>
</feature>
<feature type="chain" id="PRO_5017313127" evidence="6">
    <location>
        <begin position="24"/>
        <end position="427"/>
    </location>
</feature>
<name>A0A3B1ICE0_ASTMX</name>
<reference evidence="9" key="3">
    <citation type="submission" date="2025-08" db="UniProtKB">
        <authorList>
            <consortium name="Ensembl"/>
        </authorList>
    </citation>
    <scope>IDENTIFICATION</scope>
</reference>
<dbReference type="SUPFAM" id="SSF63712">
    <property type="entry name" value="Nicotinic receptor ligand binding domain-like"/>
    <property type="match status" value="1"/>
</dbReference>
<dbReference type="FunCoup" id="A0A3B1ICE0">
    <property type="interactions" value="24"/>
</dbReference>
<dbReference type="Proteomes" id="UP000018467">
    <property type="component" value="Unassembled WGS sequence"/>
</dbReference>
<proteinExistence type="predicted"/>
<sequence length="427" mass="48068">MASTKQILKILLVLSYLLVLVGSQSSACVSRRCLANEFIKKDLYSPPQPPGCAITVNLTSIQYQTLSVDTKTLRFSSRLKITMQWKDPDLAWTESQYRFKDLIMPSSKMWTPHLTVDNAVYTDVKPVSKDILVKNDGTVSYSVIMYITVMCGINLFTYPFVSESCPVALNGWNQSSCGLTLLYGRILIVGGDRGEWKTLSVNLHGNGRNYLNVFLSLNPFNAVVALVLPAALIMIVDLVSFALPLDGGERNSFKIKLVFSFTMFLMMLCKQVPVSGRCSPLIYFHYCFCLIVLVVSVLISMILTRLCKTGTAYPSCPNLSKIRRLRELFSFKARRNEKSPEKMAGIDLTDGLKTSEKLAAKPAAIQSACRFVENMDKDVREKETRLRYAKSWDRICFFTYLSLDIIYGIVITVFSTIDCCTINNIQF</sequence>
<evidence type="ECO:0000313" key="10">
    <source>
        <dbReference type="Proteomes" id="UP000018467"/>
    </source>
</evidence>